<dbReference type="InterPro" id="IPR001937">
    <property type="entry name" value="GalP_UDPtransf1"/>
</dbReference>
<sequence>MRELRRDPITNDIVVLAKNRSKRPMDRVKYQTDKEIKEEYKEDCPFCRGNEKHTENPTFEIKDKDGWLVRSVYNKYPIVDSLSDEIYGEHEVIIDTNRHNGSFYNMSEKEFLYLLKMYQHRYEYMAKNEKIKYISIFKNFLRRAGASLLHPHSQIISLSIVPPEIENEISISEKYYNKYKKSLYEAIIADEIKYKNRIIHNHRDYLVIVPEITKYGGEIRVLFKSNKRFEELKERELEELAKIFKNLFKKIYDVQGYNPFNICIHTHPVNNSESKDSHFHTHIHIIPRRYSFGGFELGTDVYVSSINSDKLAKKLRFD</sequence>
<keyword evidence="4" id="KW-1185">Reference proteome</keyword>
<proteinExistence type="predicted"/>
<dbReference type="SUPFAM" id="SSF54197">
    <property type="entry name" value="HIT-like"/>
    <property type="match status" value="2"/>
</dbReference>
<dbReference type="Pfam" id="PF16268">
    <property type="entry name" value="DUF4921"/>
    <property type="match status" value="1"/>
</dbReference>
<dbReference type="PIRSF" id="PIRSF000808">
    <property type="entry name" value="GalT"/>
    <property type="match status" value="1"/>
</dbReference>
<evidence type="ECO:0000313" key="3">
    <source>
        <dbReference type="EMBL" id="MBC5996261.1"/>
    </source>
</evidence>
<dbReference type="EMBL" id="JACRWE010000002">
    <property type="protein sequence ID" value="MBC5996261.1"/>
    <property type="molecule type" value="Genomic_DNA"/>
</dbReference>
<reference evidence="3 4" key="1">
    <citation type="submission" date="2020-08" db="EMBL/GenBank/DDBJ databases">
        <authorList>
            <person name="Liu C."/>
            <person name="Sun Q."/>
        </authorList>
    </citation>
    <scope>NUCLEOTIDE SEQUENCE [LARGE SCALE GENOMIC DNA]</scope>
    <source>
        <strain evidence="3 4">NSJ-18</strain>
    </source>
</reference>
<feature type="domain" description="DUF4921" evidence="2">
    <location>
        <begin position="122"/>
        <end position="314"/>
    </location>
</feature>
<protein>
    <recommendedName>
        <fullName evidence="1">Galactose-1-phosphate uridylyltransferase</fullName>
        <ecNumber evidence="1">2.7.7.12</ecNumber>
    </recommendedName>
</protein>
<evidence type="ECO:0000313" key="4">
    <source>
        <dbReference type="Proteomes" id="UP000609849"/>
    </source>
</evidence>
<dbReference type="PANTHER" id="PTHR42763:SF2">
    <property type="entry name" value="ADP-GLUCOSE PHOSPHORYLASE"/>
    <property type="match status" value="1"/>
</dbReference>
<dbReference type="EC" id="2.7.7.12" evidence="1"/>
<dbReference type="Proteomes" id="UP000609849">
    <property type="component" value="Unassembled WGS sequence"/>
</dbReference>
<comment type="caution">
    <text evidence="3">The sequence shown here is derived from an EMBL/GenBank/DDBJ whole genome shotgun (WGS) entry which is preliminary data.</text>
</comment>
<keyword evidence="3" id="KW-0548">Nucleotidyltransferase</keyword>
<gene>
    <name evidence="3" type="primary">galT</name>
    <name evidence="3" type="ORF">H8923_05760</name>
</gene>
<name>A0ABR7JNU3_9FIRM</name>
<dbReference type="InterPro" id="IPR053177">
    <property type="entry name" value="ADP-glucose_phosphorylase"/>
</dbReference>
<organism evidence="3 4">
    <name type="scientific">Romboutsia faecis</name>
    <dbReference type="NCBI Taxonomy" id="2764597"/>
    <lineage>
        <taxon>Bacteria</taxon>
        <taxon>Bacillati</taxon>
        <taxon>Bacillota</taxon>
        <taxon>Clostridia</taxon>
        <taxon>Peptostreptococcales</taxon>
        <taxon>Peptostreptococcaceae</taxon>
        <taxon>Romboutsia</taxon>
    </lineage>
</organism>
<dbReference type="RefSeq" id="WP_153972101.1">
    <property type="nucleotide sequence ID" value="NZ_JACRWE010000002.1"/>
</dbReference>
<dbReference type="InterPro" id="IPR032576">
    <property type="entry name" value="DUF4921"/>
</dbReference>
<keyword evidence="3" id="KW-0808">Transferase</keyword>
<dbReference type="GO" id="GO:0016779">
    <property type="term" value="F:nucleotidyltransferase activity"/>
    <property type="evidence" value="ECO:0007669"/>
    <property type="project" value="UniProtKB-KW"/>
</dbReference>
<dbReference type="Gene3D" id="3.30.428.10">
    <property type="entry name" value="HIT-like"/>
    <property type="match status" value="2"/>
</dbReference>
<dbReference type="InterPro" id="IPR036265">
    <property type="entry name" value="HIT-like_sf"/>
</dbReference>
<dbReference type="PANTHER" id="PTHR42763">
    <property type="entry name" value="ADP-GLUCOSE PHOSPHORYLASE"/>
    <property type="match status" value="1"/>
</dbReference>
<accession>A0ABR7JNU3</accession>
<evidence type="ECO:0000256" key="1">
    <source>
        <dbReference type="NCBIfam" id="TIGR00209"/>
    </source>
</evidence>
<evidence type="ECO:0000259" key="2">
    <source>
        <dbReference type="Pfam" id="PF16268"/>
    </source>
</evidence>
<dbReference type="NCBIfam" id="TIGR00209">
    <property type="entry name" value="galT_1"/>
    <property type="match status" value="1"/>
</dbReference>